<dbReference type="SUPFAM" id="SSF53756">
    <property type="entry name" value="UDP-Glycosyltransferase/glycogen phosphorylase"/>
    <property type="match status" value="1"/>
</dbReference>
<gene>
    <name evidence="2" type="ORF">BGO89_01555</name>
</gene>
<feature type="domain" description="Glycosyltransferase subfamily 4-like N-terminal" evidence="1">
    <location>
        <begin position="53"/>
        <end position="262"/>
    </location>
</feature>
<dbReference type="Pfam" id="PF13439">
    <property type="entry name" value="Glyco_transf_4"/>
    <property type="match status" value="1"/>
</dbReference>
<protein>
    <recommendedName>
        <fullName evidence="1">Glycosyltransferase subfamily 4-like N-terminal domain-containing protein</fullName>
    </recommendedName>
</protein>
<dbReference type="EMBL" id="MKVH01000002">
    <property type="protein sequence ID" value="OJX61291.1"/>
    <property type="molecule type" value="Genomic_DNA"/>
</dbReference>
<dbReference type="STRING" id="1895771.BGO89_01555"/>
<dbReference type="Pfam" id="PF13692">
    <property type="entry name" value="Glyco_trans_1_4"/>
    <property type="match status" value="1"/>
</dbReference>
<dbReference type="Proteomes" id="UP000184233">
    <property type="component" value="Unassembled WGS sequence"/>
</dbReference>
<name>A0A1M3L6V2_9BACT</name>
<evidence type="ECO:0000259" key="1">
    <source>
        <dbReference type="Pfam" id="PF13439"/>
    </source>
</evidence>
<accession>A0A1M3L6V2</accession>
<dbReference type="CDD" id="cd03801">
    <property type="entry name" value="GT4_PimA-like"/>
    <property type="match status" value="1"/>
</dbReference>
<evidence type="ECO:0000313" key="2">
    <source>
        <dbReference type="EMBL" id="OJX61291.1"/>
    </source>
</evidence>
<evidence type="ECO:0000313" key="3">
    <source>
        <dbReference type="Proteomes" id="UP000184233"/>
    </source>
</evidence>
<comment type="caution">
    <text evidence="2">The sequence shown here is derived from an EMBL/GenBank/DDBJ whole genome shotgun (WGS) entry which is preliminary data.</text>
</comment>
<proteinExistence type="predicted"/>
<dbReference type="PANTHER" id="PTHR12526">
    <property type="entry name" value="GLYCOSYLTRANSFERASE"/>
    <property type="match status" value="1"/>
</dbReference>
<reference evidence="2 3" key="1">
    <citation type="submission" date="2016-09" db="EMBL/GenBank/DDBJ databases">
        <title>Genome-resolved meta-omics ties microbial dynamics to process performance in biotechnology for thiocyanate degradation.</title>
        <authorList>
            <person name="Kantor R.S."/>
            <person name="Huddy R.J."/>
            <person name="Iyer R."/>
            <person name="Thomas B.C."/>
            <person name="Brown C.T."/>
            <person name="Anantharaman K."/>
            <person name="Tringe S."/>
            <person name="Hettich R.L."/>
            <person name="Harrison S.T."/>
            <person name="Banfield J.F."/>
        </authorList>
    </citation>
    <scope>NUCLEOTIDE SEQUENCE [LARGE SCALE GENOMIC DNA]</scope>
    <source>
        <strain evidence="2">59-99</strain>
    </source>
</reference>
<dbReference type="GO" id="GO:0016757">
    <property type="term" value="F:glycosyltransferase activity"/>
    <property type="evidence" value="ECO:0007669"/>
    <property type="project" value="UniProtKB-ARBA"/>
</dbReference>
<organism evidence="2 3">
    <name type="scientific">Candidatus Kapaibacterium thiocyanatum</name>
    <dbReference type="NCBI Taxonomy" id="1895771"/>
    <lineage>
        <taxon>Bacteria</taxon>
        <taxon>Pseudomonadati</taxon>
        <taxon>Candidatus Kapaibacteriota</taxon>
        <taxon>Candidatus Kapaibacteriia</taxon>
        <taxon>Candidatus Kapaibacteriales</taxon>
        <taxon>Candidatus Kapaibacteriaceae</taxon>
        <taxon>Candidatus Kapaibacterium</taxon>
    </lineage>
</organism>
<dbReference type="AlphaFoldDB" id="A0A1M3L6V2"/>
<dbReference type="Gene3D" id="3.40.50.2000">
    <property type="entry name" value="Glycogen Phosphorylase B"/>
    <property type="match status" value="2"/>
</dbReference>
<dbReference type="InterPro" id="IPR028098">
    <property type="entry name" value="Glyco_trans_4-like_N"/>
</dbReference>
<sequence length="456" mass="49890">MTEFVLIDVHDGRVGNEQDTTGFGHTGKDTGYICGFIMRILVILPRIPYPPRDGGAIVMFETVRELTKAGHDVDVFVLNTSRHRQPPGVVADICSHVVSVDIDTEITAPGALKNLFMPRRVSSDGGTIPLSYWLERFVSDAALGRLFDLLDERGPYDVIQCESLFTAWYGLAIRRAGRAWSDTPVVLRAHNVEHRIMERLAGERRLSVMERRYRRHLAERTKRFEMEAVRALSGVAAISPDDAAWFRSVAPGTVVDVVMPGIMMPPDDTLDAIEVEPFTLCILSSMEWAPNVEGAIWFIERVMPSIVERLPQAVLHVAGRNPGADILALHDGRHVVVHGEIDDALVFRRSKAVSVVPLFSGSGVRIKIIESMAAGVALVTTSVGAEGLPVVNGGQVVIADDIGSFADACVDLLVNGEHARAMGERGRAFAKAEFSWDRRVKDLVGLYRAVISPAGG</sequence>